<evidence type="ECO:0000313" key="4">
    <source>
        <dbReference type="EMBL" id="SFE92864.1"/>
    </source>
</evidence>
<dbReference type="EMBL" id="FOND01000007">
    <property type="protein sequence ID" value="SFE92864.1"/>
    <property type="molecule type" value="Genomic_DNA"/>
</dbReference>
<sequence length="176" mass="19115">MFERFTDRARRSLVLAQEESRTRGHREIDVGHLLLGALEAHRIPAVGAERLAALRRAAEESLTGQRRQRRGRAGYIPFTAAVQTALARTGQIAADQGRTSIMVADVLLAVLEQPPLPALIEREGLDLPAVAGEIPAPLKESMPDDTAHGQDADEPIVVPRPVPGHRGGGRFFGRRS</sequence>
<reference evidence="5" key="1">
    <citation type="submission" date="2016-10" db="EMBL/GenBank/DDBJ databases">
        <authorList>
            <person name="Varghese N."/>
            <person name="Submissions S."/>
        </authorList>
    </citation>
    <scope>NUCLEOTIDE SEQUENCE [LARGE SCALE GENOMIC DNA]</scope>
    <source>
        <strain evidence="5">DSM 46838</strain>
    </source>
</reference>
<feature type="compositionally biased region" description="Basic and acidic residues" evidence="2">
    <location>
        <begin position="141"/>
        <end position="151"/>
    </location>
</feature>
<gene>
    <name evidence="4" type="ORF">SAMN05216574_10780</name>
</gene>
<evidence type="ECO:0000256" key="1">
    <source>
        <dbReference type="PROSITE-ProRule" id="PRU01251"/>
    </source>
</evidence>
<protein>
    <submittedName>
        <fullName evidence="4">Clp amino terminal domain-containing protein, pathogenicity island component</fullName>
    </submittedName>
</protein>
<evidence type="ECO:0000259" key="3">
    <source>
        <dbReference type="PROSITE" id="PS51903"/>
    </source>
</evidence>
<dbReference type="Pfam" id="PF02861">
    <property type="entry name" value="Clp_N"/>
    <property type="match status" value="1"/>
</dbReference>
<dbReference type="PROSITE" id="PS51903">
    <property type="entry name" value="CLP_R"/>
    <property type="match status" value="1"/>
</dbReference>
<proteinExistence type="predicted"/>
<keyword evidence="1" id="KW-0677">Repeat</keyword>
<evidence type="ECO:0000313" key="5">
    <source>
        <dbReference type="Proteomes" id="UP000198589"/>
    </source>
</evidence>
<dbReference type="AlphaFoldDB" id="A0A1I2EIE2"/>
<feature type="domain" description="Clp R" evidence="3">
    <location>
        <begin position="2"/>
        <end position="140"/>
    </location>
</feature>
<dbReference type="Gene3D" id="1.10.1780.10">
    <property type="entry name" value="Clp, N-terminal domain"/>
    <property type="match status" value="1"/>
</dbReference>
<dbReference type="Proteomes" id="UP000198589">
    <property type="component" value="Unassembled WGS sequence"/>
</dbReference>
<dbReference type="SUPFAM" id="SSF81923">
    <property type="entry name" value="Double Clp-N motif"/>
    <property type="match status" value="1"/>
</dbReference>
<name>A0A1I2EIE2_9ACTN</name>
<dbReference type="InterPro" id="IPR036628">
    <property type="entry name" value="Clp_N_dom_sf"/>
</dbReference>
<keyword evidence="5" id="KW-1185">Reference proteome</keyword>
<feature type="compositionally biased region" description="Gly residues" evidence="2">
    <location>
        <begin position="165"/>
        <end position="176"/>
    </location>
</feature>
<dbReference type="STRING" id="1798228.SAMN05216574_10780"/>
<dbReference type="InterPro" id="IPR004176">
    <property type="entry name" value="Clp_R_N"/>
</dbReference>
<feature type="region of interest" description="Disordered" evidence="2">
    <location>
        <begin position="136"/>
        <end position="176"/>
    </location>
</feature>
<evidence type="ECO:0000256" key="2">
    <source>
        <dbReference type="SAM" id="MobiDB-lite"/>
    </source>
</evidence>
<accession>A0A1I2EIE2</accession>
<dbReference type="RefSeq" id="WP_092197933.1">
    <property type="nucleotide sequence ID" value="NZ_FOND01000007.1"/>
</dbReference>
<organism evidence="4 5">
    <name type="scientific">Blastococcus tunisiensis</name>
    <dbReference type="NCBI Taxonomy" id="1798228"/>
    <lineage>
        <taxon>Bacteria</taxon>
        <taxon>Bacillati</taxon>
        <taxon>Actinomycetota</taxon>
        <taxon>Actinomycetes</taxon>
        <taxon>Geodermatophilales</taxon>
        <taxon>Geodermatophilaceae</taxon>
        <taxon>Blastococcus</taxon>
    </lineage>
</organism>